<proteinExistence type="predicted"/>
<feature type="signal peptide" evidence="1">
    <location>
        <begin position="1"/>
        <end position="21"/>
    </location>
</feature>
<dbReference type="WBParaSite" id="HCON_00128180-00001">
    <property type="protein sequence ID" value="HCON_00128180-00001"/>
    <property type="gene ID" value="HCON_00128180"/>
</dbReference>
<dbReference type="OrthoDB" id="5857345at2759"/>
<keyword evidence="2" id="KW-1185">Reference proteome</keyword>
<dbReference type="Proteomes" id="UP000025227">
    <property type="component" value="Unplaced"/>
</dbReference>
<evidence type="ECO:0000256" key="1">
    <source>
        <dbReference type="SAM" id="SignalP"/>
    </source>
</evidence>
<sequence length="139" mass="15161">ICRREMRCGFLLFTVISTASTLKCKDIIIGQANGTSFNFVNTLDCPKDTKWCMNLNISFQSPLYSIDGLFGNCESSGFIGSLLNFTKPLADLTCKTAGCASFPSANLTRCCCNTDLCNSTSPRLFPLIVALGFFILLLL</sequence>
<protein>
    <submittedName>
        <fullName evidence="3">Activin_recp domain-containing protein</fullName>
    </submittedName>
</protein>
<dbReference type="AlphaFoldDB" id="A0A7I4YPJ9"/>
<keyword evidence="1" id="KW-0732">Signal</keyword>
<evidence type="ECO:0000313" key="3">
    <source>
        <dbReference type="WBParaSite" id="HCON_00128180-00001"/>
    </source>
</evidence>
<name>A0A7I4YPJ9_HAECO</name>
<organism evidence="2 3">
    <name type="scientific">Haemonchus contortus</name>
    <name type="common">Barber pole worm</name>
    <dbReference type="NCBI Taxonomy" id="6289"/>
    <lineage>
        <taxon>Eukaryota</taxon>
        <taxon>Metazoa</taxon>
        <taxon>Ecdysozoa</taxon>
        <taxon>Nematoda</taxon>
        <taxon>Chromadorea</taxon>
        <taxon>Rhabditida</taxon>
        <taxon>Rhabditina</taxon>
        <taxon>Rhabditomorpha</taxon>
        <taxon>Strongyloidea</taxon>
        <taxon>Trichostrongylidae</taxon>
        <taxon>Haemonchus</taxon>
    </lineage>
</organism>
<evidence type="ECO:0000313" key="2">
    <source>
        <dbReference type="Proteomes" id="UP000025227"/>
    </source>
</evidence>
<feature type="chain" id="PRO_5035482691" evidence="1">
    <location>
        <begin position="22"/>
        <end position="139"/>
    </location>
</feature>
<reference evidence="3" key="1">
    <citation type="submission" date="2020-12" db="UniProtKB">
        <authorList>
            <consortium name="WormBaseParasite"/>
        </authorList>
    </citation>
    <scope>IDENTIFICATION</scope>
    <source>
        <strain evidence="3">MHco3</strain>
    </source>
</reference>
<accession>A0A7I4YPJ9</accession>